<dbReference type="PANTHER" id="PTHR23172">
    <property type="entry name" value="AUXILIN/CYCLIN G-ASSOCIATED KINASE-RELATED"/>
    <property type="match status" value="1"/>
</dbReference>
<dbReference type="GO" id="GO:0072318">
    <property type="term" value="P:clathrin coat disassembly"/>
    <property type="evidence" value="ECO:0007669"/>
    <property type="project" value="TreeGrafter"/>
</dbReference>
<dbReference type="InterPro" id="IPR036869">
    <property type="entry name" value="J_dom_sf"/>
</dbReference>
<feature type="region of interest" description="Disordered" evidence="3">
    <location>
        <begin position="964"/>
        <end position="994"/>
    </location>
</feature>
<dbReference type="InterPro" id="IPR001623">
    <property type="entry name" value="DnaJ_domain"/>
</dbReference>
<evidence type="ECO:0000256" key="1">
    <source>
        <dbReference type="ARBA" id="ARBA00023054"/>
    </source>
</evidence>
<feature type="region of interest" description="Disordered" evidence="3">
    <location>
        <begin position="606"/>
        <end position="628"/>
    </location>
</feature>
<reference evidence="5 6" key="1">
    <citation type="submission" date="2018-09" db="EMBL/GenBank/DDBJ databases">
        <title>A high-quality reference genome of wild soybean provides a powerful tool to mine soybean genomes.</title>
        <authorList>
            <person name="Xie M."/>
            <person name="Chung C.Y.L."/>
            <person name="Li M.-W."/>
            <person name="Wong F.-L."/>
            <person name="Chan T.-F."/>
            <person name="Lam H.-M."/>
        </authorList>
    </citation>
    <scope>NUCLEOTIDE SEQUENCE [LARGE SCALE GENOMIC DNA]</scope>
    <source>
        <strain evidence="6">cv. W05</strain>
        <tissue evidence="5">Hypocotyl of etiolated seedlings</tissue>
    </source>
</reference>
<dbReference type="GO" id="GO:0030276">
    <property type="term" value="F:clathrin binding"/>
    <property type="evidence" value="ECO:0007669"/>
    <property type="project" value="TreeGrafter"/>
</dbReference>
<feature type="compositionally biased region" description="Basic and acidic residues" evidence="3">
    <location>
        <begin position="563"/>
        <end position="576"/>
    </location>
</feature>
<feature type="compositionally biased region" description="Basic and acidic residues" evidence="3">
    <location>
        <begin position="619"/>
        <end position="628"/>
    </location>
</feature>
<dbReference type="PANTHER" id="PTHR23172:SF87">
    <property type="entry name" value="CHAPERONE DNAJ-DOMAIN SUPERFAMILY PROTEIN"/>
    <property type="match status" value="1"/>
</dbReference>
<dbReference type="PROSITE" id="PS50076">
    <property type="entry name" value="DNAJ_2"/>
    <property type="match status" value="1"/>
</dbReference>
<feature type="region of interest" description="Disordered" evidence="3">
    <location>
        <begin position="1099"/>
        <end position="1166"/>
    </location>
</feature>
<protein>
    <submittedName>
        <fullName evidence="5">Auxilin-like protein 1</fullName>
    </submittedName>
</protein>
<feature type="compositionally biased region" description="Basic and acidic residues" evidence="3">
    <location>
        <begin position="964"/>
        <end position="978"/>
    </location>
</feature>
<dbReference type="Gene3D" id="1.10.287.110">
    <property type="entry name" value="DnaJ domain"/>
    <property type="match status" value="1"/>
</dbReference>
<feature type="compositionally biased region" description="Basic and acidic residues" evidence="3">
    <location>
        <begin position="1312"/>
        <end position="1322"/>
    </location>
</feature>
<evidence type="ECO:0000313" key="6">
    <source>
        <dbReference type="Proteomes" id="UP000289340"/>
    </source>
</evidence>
<feature type="compositionally biased region" description="Polar residues" evidence="3">
    <location>
        <begin position="1099"/>
        <end position="1117"/>
    </location>
</feature>
<sequence length="1460" mass="165545">LYSKTVVIKEIYSKTVIVISRFNFMFLILEFSLSLSSSPSVLETVSAHYTELHSQRKKKKKQKHKEEEEKREMAHARQQNEAGFTLSSKINNNGSKSIYDDVYGGPPKFGVSSLSPRFEDYGEIFGSFHTPRASSIPLLDLPAVHDADAFFDPRSQAFNYTEVFGALDFAVPYENLFRHHTALDGASEEEAWSLAETDSFSGESDQSANNQSMSNGYLFHSVDGNAGFNVLYHNKANGTSNECKSKGKTHMTRLHAVPGFSRVYDETTQLHQTDPSFQDADVIDVDMEFSADKVEGNRPRKTIAHLRKFTTGEQTFDSDLNIQNGGSRKDSHSREMFITVSDINLRSMPSQVPPPCRPPPPALDAKKRSMSGFHSNSRLVVSEETPGAGSPPFFNVEDHMNSSATASADAMKEAMLRAEAKLRSAKELKERKKGDCESHSKSSYDAKINEAKMCKDITRLSSLNDHTLQGRHSKTKLSVTDYRQKLKKASPETLDNLEGKRVLNMFEEKDKIESRSSQESDRSSVGTWKDESEFFELVGIEESRRVTQPTKQIKDLVQGTETQKVEREASNVQEKHKQVKATAENYQGEAYEKKYKAAKQACEHDENIMKSEASNGKQRQREQMKKEKMAKVFEVEDNEKSIKIAHQHGKTEKKVTEADQSGIIEDVCEMGHGEHKQVEIQKPKEVDRQTPNEVQLTMGLRENEKKFKEVEKQQQSVQRHKQSEKIKENGKTEREAFALEQTEHGEKLKGSVEPEDMDEKSNVAFEPYYTEEKEVCKRENEMKLKLGKQIQIKKGLKEAHERVEIGKSPKSSSENEESDDGLIPAFRWNGNQKQLKEDFELEVNEIRLKEASKLRENEAYGSDQNRKKFKDVYGEGNRLQEAGDNKGIQKVMNQTPMQEQINGMLNEAQRKKVTEGTSSQTLAMEGSVDVSNENSHLEQSENMEQDVGGMEKDKGLNKAFVMERNEEEGNMKNAKATDETEEIESEEDLAAQSTSIHEEFIGKLKVSKKSVADQDIGKMRAECEVGEKKLKEIGVENQLANEKIRAPEMTAGDAEHLGTQSEKEGDTVTKADNRGTEATGPVTVQETVNVQKTAQWFHVGQSTESKAKSTNETSSMVKNAERMGRESEKDLTQTEEEGDREREREKDVEKAMLEAERERERQKDRMAVDRATFEARDRAYAEACERAAFERATVEVRYKALAEARERLEKACTEARDKSNIDKETIEARLKAERAAVERATAEAQDQAMEKLKNERTAFESREQLERSVSDKFCRRQDSSSSDMLDPQFQNLSSSTGSRHPYSLYGAASFSERSEREGESAQRCRARLERHRRTAERAAKALAEKNMRDLLAQKEQAERNRLSETLDAEVRRWSGGKEGNLRALLSTLQYILGPDSGWQLIPLTEVITSAAVKKAYRKATLCVHPDKLQQRGASIQHKYICEKVFDLLKEAWNKFNSEER</sequence>
<name>A0A445HY50_GLYSO</name>
<comment type="caution">
    <text evidence="5">The sequence shown here is derived from an EMBL/GenBank/DDBJ whole genome shotgun (WGS) entry which is preliminary data.</text>
</comment>
<feature type="compositionally biased region" description="Basic and acidic residues" evidence="3">
    <location>
        <begin position="721"/>
        <end position="752"/>
    </location>
</feature>
<feature type="region of interest" description="Disordered" evidence="3">
    <location>
        <begin position="1044"/>
        <end position="1084"/>
    </location>
</feature>
<evidence type="ECO:0000256" key="2">
    <source>
        <dbReference type="SAM" id="Coils"/>
    </source>
</evidence>
<feature type="region of interest" description="Disordered" evidence="3">
    <location>
        <begin position="53"/>
        <end position="79"/>
    </location>
</feature>
<feature type="compositionally biased region" description="Basic and acidic residues" evidence="3">
    <location>
        <begin position="1139"/>
        <end position="1166"/>
    </location>
</feature>
<feature type="compositionally biased region" description="Basic and acidic residues" evidence="3">
    <location>
        <begin position="64"/>
        <end position="75"/>
    </location>
</feature>
<proteinExistence type="predicted"/>
<feature type="compositionally biased region" description="Basic and acidic residues" evidence="3">
    <location>
        <begin position="1053"/>
        <end position="1075"/>
    </location>
</feature>
<feature type="compositionally biased region" description="Polar residues" evidence="3">
    <location>
        <begin position="1279"/>
        <end position="1298"/>
    </location>
</feature>
<dbReference type="EMBL" id="QZWG01000011">
    <property type="protein sequence ID" value="RZB78735.1"/>
    <property type="molecule type" value="Genomic_DNA"/>
</dbReference>
<dbReference type="GO" id="GO:0072583">
    <property type="term" value="P:clathrin-dependent endocytosis"/>
    <property type="evidence" value="ECO:0007669"/>
    <property type="project" value="TreeGrafter"/>
</dbReference>
<accession>A0A445HY50</accession>
<feature type="coiled-coil region" evidence="2">
    <location>
        <begin position="408"/>
        <end position="435"/>
    </location>
</feature>
<feature type="compositionally biased region" description="Basic and acidic residues" evidence="3">
    <location>
        <begin position="797"/>
        <end position="807"/>
    </location>
</feature>
<evidence type="ECO:0000313" key="5">
    <source>
        <dbReference type="EMBL" id="RZB78735.1"/>
    </source>
</evidence>
<dbReference type="Proteomes" id="UP000289340">
    <property type="component" value="Chromosome 11"/>
</dbReference>
<feature type="compositionally biased region" description="Acidic residues" evidence="3">
    <location>
        <begin position="979"/>
        <end position="989"/>
    </location>
</feature>
<dbReference type="GO" id="GO:0031982">
    <property type="term" value="C:vesicle"/>
    <property type="evidence" value="ECO:0007669"/>
    <property type="project" value="TreeGrafter"/>
</dbReference>
<dbReference type="FunFam" id="1.10.287.110:FF:000009">
    <property type="entry name" value="Auxilin-related protein 1"/>
    <property type="match status" value="1"/>
</dbReference>
<feature type="region of interest" description="Disordered" evidence="3">
    <location>
        <begin position="508"/>
        <end position="527"/>
    </location>
</feature>
<feature type="compositionally biased region" description="Basic and acidic residues" evidence="3">
    <location>
        <begin position="1119"/>
        <end position="1132"/>
    </location>
</feature>
<gene>
    <name evidence="5" type="ORF">D0Y65_029221</name>
</gene>
<feature type="region of interest" description="Disordered" evidence="3">
    <location>
        <begin position="701"/>
        <end position="765"/>
    </location>
</feature>
<feature type="compositionally biased region" description="Basic and acidic residues" evidence="3">
    <location>
        <begin position="1248"/>
        <end position="1278"/>
    </location>
</feature>
<feature type="region of interest" description="Disordered" evidence="3">
    <location>
        <begin position="1239"/>
        <end position="1337"/>
    </location>
</feature>
<evidence type="ECO:0000259" key="4">
    <source>
        <dbReference type="PROSITE" id="PS50076"/>
    </source>
</evidence>
<feature type="compositionally biased region" description="Basic and acidic residues" evidence="3">
    <location>
        <begin position="701"/>
        <end position="712"/>
    </location>
</feature>
<keyword evidence="1 2" id="KW-0175">Coiled coil</keyword>
<dbReference type="GO" id="GO:0005737">
    <property type="term" value="C:cytoplasm"/>
    <property type="evidence" value="ECO:0007669"/>
    <property type="project" value="TreeGrafter"/>
</dbReference>
<feature type="region of interest" description="Disordered" evidence="3">
    <location>
        <begin position="557"/>
        <end position="583"/>
    </location>
</feature>
<dbReference type="SUPFAM" id="SSF46565">
    <property type="entry name" value="Chaperone J-domain"/>
    <property type="match status" value="1"/>
</dbReference>
<feature type="compositionally biased region" description="Basic residues" evidence="3">
    <location>
        <begin position="1324"/>
        <end position="1334"/>
    </location>
</feature>
<feature type="region of interest" description="Disordered" evidence="3">
    <location>
        <begin position="910"/>
        <end position="951"/>
    </location>
</feature>
<keyword evidence="6" id="KW-1185">Reference proteome</keyword>
<evidence type="ECO:0000256" key="3">
    <source>
        <dbReference type="SAM" id="MobiDB-lite"/>
    </source>
</evidence>
<feature type="non-terminal residue" evidence="5">
    <location>
        <position position="1"/>
    </location>
</feature>
<feature type="domain" description="J" evidence="4">
    <location>
        <begin position="1396"/>
        <end position="1460"/>
    </location>
</feature>
<organism evidence="5 6">
    <name type="scientific">Glycine soja</name>
    <name type="common">Wild soybean</name>
    <dbReference type="NCBI Taxonomy" id="3848"/>
    <lineage>
        <taxon>Eukaryota</taxon>
        <taxon>Viridiplantae</taxon>
        <taxon>Streptophyta</taxon>
        <taxon>Embryophyta</taxon>
        <taxon>Tracheophyta</taxon>
        <taxon>Spermatophyta</taxon>
        <taxon>Magnoliopsida</taxon>
        <taxon>eudicotyledons</taxon>
        <taxon>Gunneridae</taxon>
        <taxon>Pentapetalae</taxon>
        <taxon>rosids</taxon>
        <taxon>fabids</taxon>
        <taxon>Fabales</taxon>
        <taxon>Fabaceae</taxon>
        <taxon>Papilionoideae</taxon>
        <taxon>50 kb inversion clade</taxon>
        <taxon>NPAAA clade</taxon>
        <taxon>indigoferoid/millettioid clade</taxon>
        <taxon>Phaseoleae</taxon>
        <taxon>Glycine</taxon>
        <taxon>Glycine subgen. Soja</taxon>
    </lineage>
</organism>
<feature type="region of interest" description="Disordered" evidence="3">
    <location>
        <begin position="797"/>
        <end position="825"/>
    </location>
</feature>